<dbReference type="RefSeq" id="WP_085130126.1">
    <property type="nucleotide sequence ID" value="NZ_LQOT01000069.1"/>
</dbReference>
<dbReference type="SUPFAM" id="SSF54862">
    <property type="entry name" value="4Fe-4S ferredoxins"/>
    <property type="match status" value="1"/>
</dbReference>
<evidence type="ECO:0000256" key="7">
    <source>
        <dbReference type="ARBA" id="ARBA00023291"/>
    </source>
</evidence>
<evidence type="ECO:0000256" key="8">
    <source>
        <dbReference type="RuleBase" id="RU368020"/>
    </source>
</evidence>
<comment type="caution">
    <text evidence="10">The sequence shown here is derived from an EMBL/GenBank/DDBJ whole genome shotgun (WGS) entry which is preliminary data.</text>
</comment>
<keyword evidence="11" id="KW-1185">Reference proteome</keyword>
<evidence type="ECO:0000313" key="11">
    <source>
        <dbReference type="Proteomes" id="UP000193465"/>
    </source>
</evidence>
<proteinExistence type="predicted"/>
<keyword evidence="4 8" id="KW-0249">Electron transport</keyword>
<dbReference type="Proteomes" id="UP000193465">
    <property type="component" value="Unassembled WGS sequence"/>
</dbReference>
<evidence type="ECO:0000256" key="2">
    <source>
        <dbReference type="ARBA" id="ARBA00022448"/>
    </source>
</evidence>
<dbReference type="EMBL" id="LQOT01000069">
    <property type="protein sequence ID" value="ORV41365.1"/>
    <property type="molecule type" value="Genomic_DNA"/>
</dbReference>
<dbReference type="PRINTS" id="PR00352">
    <property type="entry name" value="3FE4SFRDOXIN"/>
</dbReference>
<dbReference type="GO" id="GO:0009055">
    <property type="term" value="F:electron transfer activity"/>
    <property type="evidence" value="ECO:0007669"/>
    <property type="project" value="UniProtKB-UniRule"/>
</dbReference>
<dbReference type="PROSITE" id="PS51379">
    <property type="entry name" value="4FE4S_FER_2"/>
    <property type="match status" value="1"/>
</dbReference>
<comment type="cofactor">
    <cofactor evidence="1">
        <name>[3Fe-4S] cluster</name>
        <dbReference type="ChEBI" id="CHEBI:21137"/>
    </cofactor>
</comment>
<keyword evidence="7" id="KW-0003">3Fe-4S</keyword>
<evidence type="ECO:0000256" key="6">
    <source>
        <dbReference type="ARBA" id="ARBA00023014"/>
    </source>
</evidence>
<dbReference type="GO" id="GO:0005506">
    <property type="term" value="F:iron ion binding"/>
    <property type="evidence" value="ECO:0007669"/>
    <property type="project" value="UniProtKB-UniRule"/>
</dbReference>
<dbReference type="PANTHER" id="PTHR36923">
    <property type="entry name" value="FERREDOXIN"/>
    <property type="match status" value="1"/>
</dbReference>
<keyword evidence="6 8" id="KW-0411">Iron-sulfur</keyword>
<dbReference type="InterPro" id="IPR001080">
    <property type="entry name" value="3Fe4S_ferredoxin"/>
</dbReference>
<evidence type="ECO:0000256" key="1">
    <source>
        <dbReference type="ARBA" id="ARBA00001927"/>
    </source>
</evidence>
<name>A0A1X1TA46_9MYCO</name>
<gene>
    <name evidence="10" type="ORF">AWC02_17905</name>
</gene>
<protein>
    <recommendedName>
        <fullName evidence="8">Ferredoxin</fullName>
    </recommendedName>
</protein>
<dbReference type="AlphaFoldDB" id="A0A1X1TA46"/>
<evidence type="ECO:0000256" key="3">
    <source>
        <dbReference type="ARBA" id="ARBA00022723"/>
    </source>
</evidence>
<dbReference type="STRING" id="188915.AWC02_17905"/>
<organism evidence="10 11">
    <name type="scientific">Mycolicibacter engbaekii</name>
    <dbReference type="NCBI Taxonomy" id="188915"/>
    <lineage>
        <taxon>Bacteria</taxon>
        <taxon>Bacillati</taxon>
        <taxon>Actinomycetota</taxon>
        <taxon>Actinomycetes</taxon>
        <taxon>Mycobacteriales</taxon>
        <taxon>Mycobacteriaceae</taxon>
        <taxon>Mycolicibacter</taxon>
    </lineage>
</organism>
<keyword evidence="2 8" id="KW-0813">Transport</keyword>
<evidence type="ECO:0000259" key="9">
    <source>
        <dbReference type="PROSITE" id="PS51379"/>
    </source>
</evidence>
<dbReference type="Gene3D" id="3.30.70.20">
    <property type="match status" value="1"/>
</dbReference>
<dbReference type="PANTHER" id="PTHR36923:SF3">
    <property type="entry name" value="FERREDOXIN"/>
    <property type="match status" value="1"/>
</dbReference>
<feature type="domain" description="4Fe-4S ferredoxin-type" evidence="9">
    <location>
        <begin position="1"/>
        <end position="29"/>
    </location>
</feature>
<reference evidence="10 11" key="1">
    <citation type="submission" date="2016-01" db="EMBL/GenBank/DDBJ databases">
        <title>The new phylogeny of the genus Mycobacterium.</title>
        <authorList>
            <person name="Tarcisio F."/>
            <person name="Conor M."/>
            <person name="Antonella G."/>
            <person name="Elisabetta G."/>
            <person name="Giulia F.S."/>
            <person name="Sara T."/>
            <person name="Anna F."/>
            <person name="Clotilde B."/>
            <person name="Roberto B."/>
            <person name="Veronica D.S."/>
            <person name="Fabio R."/>
            <person name="Monica P."/>
            <person name="Olivier J."/>
            <person name="Enrico T."/>
            <person name="Nicola S."/>
        </authorList>
    </citation>
    <scope>NUCLEOTIDE SEQUENCE [LARGE SCALE GENOMIC DNA]</scope>
    <source>
        <strain evidence="10 11">ATCC 27353</strain>
    </source>
</reference>
<comment type="function">
    <text evidence="8">Ferredoxins are iron-sulfur proteins that transfer electrons in a wide variety of metabolic reactions.</text>
</comment>
<keyword evidence="5 8" id="KW-0408">Iron</keyword>
<sequence length="62" mass="6291">MKVTVNPDRCVGHGICESLAPDVFAVGDDGLAHAAEPIPPSRHGVVAEAVAACPSQALNISE</sequence>
<evidence type="ECO:0000256" key="5">
    <source>
        <dbReference type="ARBA" id="ARBA00023004"/>
    </source>
</evidence>
<evidence type="ECO:0000256" key="4">
    <source>
        <dbReference type="ARBA" id="ARBA00022982"/>
    </source>
</evidence>
<dbReference type="GO" id="GO:0051538">
    <property type="term" value="F:3 iron, 4 sulfur cluster binding"/>
    <property type="evidence" value="ECO:0007669"/>
    <property type="project" value="UniProtKB-KW"/>
</dbReference>
<dbReference type="Pfam" id="PF13459">
    <property type="entry name" value="Fer4_15"/>
    <property type="match status" value="1"/>
</dbReference>
<dbReference type="InterPro" id="IPR051269">
    <property type="entry name" value="Fe-S_cluster_ET"/>
</dbReference>
<keyword evidence="3 8" id="KW-0479">Metal-binding</keyword>
<dbReference type="InterPro" id="IPR017896">
    <property type="entry name" value="4Fe4S_Fe-S-bd"/>
</dbReference>
<accession>A0A1X1TA46</accession>
<evidence type="ECO:0000313" key="10">
    <source>
        <dbReference type="EMBL" id="ORV41365.1"/>
    </source>
</evidence>